<comment type="caution">
    <text evidence="1">The sequence shown here is derived from an EMBL/GenBank/DDBJ whole genome shotgun (WGS) entry which is preliminary data.</text>
</comment>
<organism evidence="1 2">
    <name type="scientific">Vermiconidia calcicola</name>
    <dbReference type="NCBI Taxonomy" id="1690605"/>
    <lineage>
        <taxon>Eukaryota</taxon>
        <taxon>Fungi</taxon>
        <taxon>Dikarya</taxon>
        <taxon>Ascomycota</taxon>
        <taxon>Pezizomycotina</taxon>
        <taxon>Dothideomycetes</taxon>
        <taxon>Dothideomycetidae</taxon>
        <taxon>Mycosphaerellales</taxon>
        <taxon>Extremaceae</taxon>
        <taxon>Vermiconidia</taxon>
    </lineage>
</organism>
<protein>
    <submittedName>
        <fullName evidence="1">Uncharacterized protein</fullName>
    </submittedName>
</protein>
<dbReference type="Proteomes" id="UP001281147">
    <property type="component" value="Unassembled WGS sequence"/>
</dbReference>
<sequence length="106" mass="11818">MARFTGIVPGGGGGDAVAWMRAHQECRELRQQLLNHVDIPEDEQQDFLKALEARAFFDIAKTVFAVLKNETDADDRFPATADFVKDMVRAASRYTPMAQCEEGPES</sequence>
<evidence type="ECO:0000313" key="1">
    <source>
        <dbReference type="EMBL" id="KAK3686427.1"/>
    </source>
</evidence>
<proteinExistence type="predicted"/>
<name>A0ACC3MEV8_9PEZI</name>
<accession>A0ACC3MEV8</accession>
<dbReference type="EMBL" id="JAUTXU010000320">
    <property type="protein sequence ID" value="KAK3686427.1"/>
    <property type="molecule type" value="Genomic_DNA"/>
</dbReference>
<evidence type="ECO:0000313" key="2">
    <source>
        <dbReference type="Proteomes" id="UP001281147"/>
    </source>
</evidence>
<gene>
    <name evidence="1" type="ORF">LTR37_019815</name>
</gene>
<keyword evidence="2" id="KW-1185">Reference proteome</keyword>
<reference evidence="1" key="1">
    <citation type="submission" date="2023-07" db="EMBL/GenBank/DDBJ databases">
        <title>Black Yeasts Isolated from many extreme environments.</title>
        <authorList>
            <person name="Coleine C."/>
            <person name="Stajich J.E."/>
            <person name="Selbmann L."/>
        </authorList>
    </citation>
    <scope>NUCLEOTIDE SEQUENCE</scope>
    <source>
        <strain evidence="1">CCFEE 5714</strain>
    </source>
</reference>